<proteinExistence type="predicted"/>
<reference evidence="2 3" key="2">
    <citation type="journal article" date="2013" name="PLoS ONE">
        <title>INDIGO - INtegrated Data Warehouse of MIcrobial GenOmes with Examples from the Red Sea Extremophiles.</title>
        <authorList>
            <person name="Alam I."/>
            <person name="Antunes A."/>
            <person name="Kamau A.A."/>
            <person name="Ba Alawi W."/>
            <person name="Kalkatawi M."/>
            <person name="Stingl U."/>
            <person name="Bajic V.B."/>
        </authorList>
    </citation>
    <scope>NUCLEOTIDE SEQUENCE [LARGE SCALE GENOMIC DNA]</scope>
    <source>
        <strain evidence="2 3">SARL4B</strain>
    </source>
</reference>
<dbReference type="AlphaFoldDB" id="F7PJF0"/>
<evidence type="ECO:0000313" key="3">
    <source>
        <dbReference type="Proteomes" id="UP000003861"/>
    </source>
</evidence>
<dbReference type="GeneID" id="43502947"/>
<dbReference type="RefSeq" id="WP_008525890.1">
    <property type="nucleotide sequence ID" value="NC_021921.1"/>
</dbReference>
<dbReference type="EMBL" id="HF571520">
    <property type="protein sequence ID" value="CCQ34294.1"/>
    <property type="molecule type" value="Genomic_DNA"/>
</dbReference>
<evidence type="ECO:0000313" key="1">
    <source>
        <dbReference type="EMBL" id="CCQ34294.1"/>
    </source>
</evidence>
<evidence type="ECO:0000313" key="4">
    <source>
        <dbReference type="Proteomes" id="UP000015381"/>
    </source>
</evidence>
<keyword evidence="4" id="KW-1185">Reference proteome</keyword>
<dbReference type="HOGENOM" id="CLU_3038973_0_0_2"/>
<dbReference type="Proteomes" id="UP000003861">
    <property type="component" value="Unassembled WGS sequence"/>
</dbReference>
<dbReference type="EMBL" id="AFNT02000025">
    <property type="protein sequence ID" value="ERJ05772.1"/>
    <property type="molecule type" value="Genomic_DNA"/>
</dbReference>
<name>F7PJF0_9EURY</name>
<dbReference type="Proteomes" id="UP000015381">
    <property type="component" value="Chromosome I"/>
</dbReference>
<protein>
    <submittedName>
        <fullName evidence="2">Uncharacterized protein</fullName>
    </submittedName>
</protein>
<reference evidence="2 3" key="1">
    <citation type="journal article" date="2011" name="J. Bacteriol.">
        <title>Genome sequence of Halorhabdus tiamatea, the first archaeon isolated from a deep-sea anoxic brine lake.</title>
        <authorList>
            <person name="Antunes A."/>
            <person name="Alam I."/>
            <person name="Bajic V.B."/>
            <person name="Stingl U."/>
        </authorList>
    </citation>
    <scope>NUCLEOTIDE SEQUENCE [LARGE SCALE GENOMIC DNA]</scope>
    <source>
        <strain evidence="2 3">SARL4B</strain>
    </source>
</reference>
<sequence>MTQTLLDHLEVEDLLGATVIADSTGRATVYAWNEWLHPGDTAVHDLARAVGAEA</sequence>
<accession>F7PJF0</accession>
<dbReference type="STRING" id="1033806.HTIA_2182"/>
<evidence type="ECO:0000313" key="2">
    <source>
        <dbReference type="EMBL" id="ERJ05772.1"/>
    </source>
</evidence>
<dbReference type="KEGG" id="hti:HTIA_2182"/>
<organism evidence="2 3">
    <name type="scientific">Halorhabdus tiamatea SARL4B</name>
    <dbReference type="NCBI Taxonomy" id="1033806"/>
    <lineage>
        <taxon>Archaea</taxon>
        <taxon>Methanobacteriati</taxon>
        <taxon>Methanobacteriota</taxon>
        <taxon>Stenosarchaea group</taxon>
        <taxon>Halobacteria</taxon>
        <taxon>Halobacteriales</taxon>
        <taxon>Haloarculaceae</taxon>
        <taxon>Halorhabdus</taxon>
    </lineage>
</organism>
<reference evidence="1 4" key="3">
    <citation type="journal article" date="2014" name="Environ. Microbiol.">
        <title>Halorhabdus tiamatea: proteogenomics and glycosidase activity measurements identify the first cultivated euryarchaeon from a deep-sea anoxic brine lake as potential polysaccharide degrader.</title>
        <authorList>
            <person name="Werner J."/>
            <person name="Ferrer M."/>
            <person name="Michel G."/>
            <person name="Mann A.J."/>
            <person name="Huang S."/>
            <person name="Juarez S."/>
            <person name="Ciordia S."/>
            <person name="Albar J.P."/>
            <person name="Alcaide M."/>
            <person name="La Cono V."/>
            <person name="Yakimov M.M."/>
            <person name="Antunes A."/>
            <person name="Taborda M."/>
            <person name="Da Costa M.S."/>
            <person name="Amann R.I."/>
            <person name="Gloeckner F.O."/>
            <person name="Golyshina O.V."/>
            <person name="Golyshin P.N."/>
            <person name="Teeling H."/>
        </authorList>
    </citation>
    <scope>NUCLEOTIDE SEQUENCE [LARGE SCALE GENOMIC DNA]</scope>
    <source>
        <strain evidence="4">SARL4B</strain>
        <strain evidence="1">Type strain: SARL4B</strain>
    </source>
</reference>
<gene>
    <name evidence="2" type="ORF">HLRTI_002160</name>
    <name evidence="1" type="ORF">HTIA_2182</name>
</gene>